<dbReference type="RefSeq" id="WP_276237835.1">
    <property type="nucleotide sequence ID" value="NZ_CP119989.1"/>
</dbReference>
<reference evidence="1 2" key="1">
    <citation type="journal article" date="2019" name="Int. J. Syst. Evol. Microbiol.">
        <title>The Global Catalogue of Microorganisms (GCM) 10K type strain sequencing project: providing services to taxonomists for standard genome sequencing and annotation.</title>
        <authorList>
            <consortium name="The Broad Institute Genomics Platform"/>
            <consortium name="The Broad Institute Genome Sequencing Center for Infectious Disease"/>
            <person name="Wu L."/>
            <person name="Ma J."/>
        </authorList>
    </citation>
    <scope>NUCLEOTIDE SEQUENCE [LARGE SCALE GENOMIC DNA]</scope>
    <source>
        <strain evidence="1 2">DT55</strain>
    </source>
</reference>
<comment type="caution">
    <text evidence="1">The sequence shown here is derived from an EMBL/GenBank/DDBJ whole genome shotgun (WGS) entry which is preliminary data.</text>
</comment>
<organism evidence="1 2">
    <name type="scientific">Halobaculum marinum</name>
    <dbReference type="NCBI Taxonomy" id="3031996"/>
    <lineage>
        <taxon>Archaea</taxon>
        <taxon>Methanobacteriati</taxon>
        <taxon>Methanobacteriota</taxon>
        <taxon>Stenosarchaea group</taxon>
        <taxon>Halobacteria</taxon>
        <taxon>Halobacteriales</taxon>
        <taxon>Haloferacaceae</taxon>
        <taxon>Halobaculum</taxon>
    </lineage>
</organism>
<proteinExistence type="predicted"/>
<evidence type="ECO:0000313" key="1">
    <source>
        <dbReference type="EMBL" id="MFC7097671.1"/>
    </source>
</evidence>
<dbReference type="GeneID" id="79271420"/>
<protein>
    <submittedName>
        <fullName evidence="1">Uncharacterized protein</fullName>
    </submittedName>
</protein>
<name>A0ABD5WZD1_9EURY</name>
<dbReference type="AlphaFoldDB" id="A0ABD5WZD1"/>
<gene>
    <name evidence="1" type="ORF">ACFQKD_10175</name>
</gene>
<evidence type="ECO:0000313" key="2">
    <source>
        <dbReference type="Proteomes" id="UP001596388"/>
    </source>
</evidence>
<accession>A0ABD5WZD1</accession>
<dbReference type="EMBL" id="JBHTAG010000003">
    <property type="protein sequence ID" value="MFC7097671.1"/>
    <property type="molecule type" value="Genomic_DNA"/>
</dbReference>
<keyword evidence="2" id="KW-1185">Reference proteome</keyword>
<dbReference type="Proteomes" id="UP001596388">
    <property type="component" value="Unassembled WGS sequence"/>
</dbReference>
<sequence length="60" mass="6431">MGVECAIWRSCTGGEAVARVSDASPPRSFRNRPACRDCLAALEADPTVDLVSERLTPRAV</sequence>